<evidence type="ECO:0000256" key="1">
    <source>
        <dbReference type="ARBA" id="ARBA00022441"/>
    </source>
</evidence>
<dbReference type="PANTHER" id="PTHR46093">
    <property type="entry name" value="ACYL-COA-BINDING DOMAIN-CONTAINING PROTEIN 5"/>
    <property type="match status" value="1"/>
</dbReference>
<keyword evidence="1" id="KW-0880">Kelch repeat</keyword>
<reference evidence="4" key="1">
    <citation type="journal article" date="2015" name="Nat. Genet.">
        <title>The pineapple genome and the evolution of CAM photosynthesis.</title>
        <authorList>
            <person name="Ming R."/>
            <person name="VanBuren R."/>
            <person name="Wai C.M."/>
            <person name="Tang H."/>
            <person name="Schatz M.C."/>
            <person name="Bowers J.E."/>
            <person name="Lyons E."/>
            <person name="Wang M.L."/>
            <person name="Chen J."/>
            <person name="Biggers E."/>
            <person name="Zhang J."/>
            <person name="Huang L."/>
            <person name="Zhang L."/>
            <person name="Miao W."/>
            <person name="Zhang J."/>
            <person name="Ye Z."/>
            <person name="Miao C."/>
            <person name="Lin Z."/>
            <person name="Wang H."/>
            <person name="Zhou H."/>
            <person name="Yim W.C."/>
            <person name="Priest H.D."/>
            <person name="Zheng C."/>
            <person name="Woodhouse M."/>
            <person name="Edger P.P."/>
            <person name="Guyot R."/>
            <person name="Guo H.B."/>
            <person name="Guo H."/>
            <person name="Zheng G."/>
            <person name="Singh R."/>
            <person name="Sharma A."/>
            <person name="Min X."/>
            <person name="Zheng Y."/>
            <person name="Lee H."/>
            <person name="Gurtowski J."/>
            <person name="Sedlazeck F.J."/>
            <person name="Harkess A."/>
            <person name="McKain M.R."/>
            <person name="Liao Z."/>
            <person name="Fang J."/>
            <person name="Liu J."/>
            <person name="Zhang X."/>
            <person name="Zhang Q."/>
            <person name="Hu W."/>
            <person name="Qin Y."/>
            <person name="Wang K."/>
            <person name="Chen L.Y."/>
            <person name="Shirley N."/>
            <person name="Lin Y.R."/>
            <person name="Liu L.Y."/>
            <person name="Hernandez A.G."/>
            <person name="Wright C.L."/>
            <person name="Bulone V."/>
            <person name="Tuskan G.A."/>
            <person name="Heath K."/>
            <person name="Zee F."/>
            <person name="Moore P.H."/>
            <person name="Sunkar R."/>
            <person name="Leebens-Mack J.H."/>
            <person name="Mockler T."/>
            <person name="Bennetzen J.L."/>
            <person name="Freeling M."/>
            <person name="Sankoff D."/>
            <person name="Paterson A.H."/>
            <person name="Zhu X."/>
            <person name="Yang X."/>
            <person name="Smith J.A."/>
            <person name="Cushman J.C."/>
            <person name="Paull R.E."/>
            <person name="Yu Q."/>
        </authorList>
    </citation>
    <scope>NUCLEOTIDE SEQUENCE [LARGE SCALE GENOMIC DNA]</scope>
    <source>
        <strain evidence="4">cv. F153</strain>
    </source>
</reference>
<dbReference type="OrthoDB" id="10251809at2759"/>
<evidence type="ECO:0000313" key="4">
    <source>
        <dbReference type="Proteomes" id="UP000515123"/>
    </source>
</evidence>
<dbReference type="Pfam" id="PF01344">
    <property type="entry name" value="Kelch_1"/>
    <property type="match status" value="1"/>
</dbReference>
<organism evidence="4 5">
    <name type="scientific">Ananas comosus</name>
    <name type="common">Pineapple</name>
    <name type="synonym">Ananas ananas</name>
    <dbReference type="NCBI Taxonomy" id="4615"/>
    <lineage>
        <taxon>Eukaryota</taxon>
        <taxon>Viridiplantae</taxon>
        <taxon>Streptophyta</taxon>
        <taxon>Embryophyta</taxon>
        <taxon>Tracheophyta</taxon>
        <taxon>Spermatophyta</taxon>
        <taxon>Magnoliopsida</taxon>
        <taxon>Liliopsida</taxon>
        <taxon>Poales</taxon>
        <taxon>Bromeliaceae</taxon>
        <taxon>Bromelioideae</taxon>
        <taxon>Ananas</taxon>
    </lineage>
</organism>
<dbReference type="Pfam" id="PF24681">
    <property type="entry name" value="Kelch_KLHDC2_KLHL20_DRC7"/>
    <property type="match status" value="1"/>
</dbReference>
<dbReference type="InterPro" id="IPR015915">
    <property type="entry name" value="Kelch-typ_b-propeller"/>
</dbReference>
<evidence type="ECO:0000256" key="3">
    <source>
        <dbReference type="SAM" id="MobiDB-lite"/>
    </source>
</evidence>
<protein>
    <submittedName>
        <fullName evidence="5">Acyl-CoA-binding domain-containing protein 4-like</fullName>
    </submittedName>
</protein>
<dbReference type="SUPFAM" id="SSF50965">
    <property type="entry name" value="Galactose oxidase, central domain"/>
    <property type="match status" value="2"/>
</dbReference>
<dbReference type="AlphaFoldDB" id="A0A6P5G8Y4"/>
<feature type="compositionally biased region" description="Polar residues" evidence="3">
    <location>
        <begin position="438"/>
        <end position="460"/>
    </location>
</feature>
<name>A0A6P5G8Y4_ANACO</name>
<dbReference type="PANTHER" id="PTHR46093:SF9">
    <property type="entry name" value="DCD DOMAIN-CONTAINING PROTEIN"/>
    <property type="match status" value="1"/>
</dbReference>
<dbReference type="GeneID" id="109721510"/>
<dbReference type="InterPro" id="IPR011043">
    <property type="entry name" value="Gal_Oxase/kelch_b-propeller"/>
</dbReference>
<feature type="region of interest" description="Disordered" evidence="3">
    <location>
        <begin position="426"/>
        <end position="514"/>
    </location>
</feature>
<dbReference type="Proteomes" id="UP000515123">
    <property type="component" value="Linkage group 15"/>
</dbReference>
<gene>
    <name evidence="5" type="primary">LOC109721510</name>
</gene>
<reference evidence="5" key="2">
    <citation type="submission" date="2025-08" db="UniProtKB">
        <authorList>
            <consortium name="RefSeq"/>
        </authorList>
    </citation>
    <scope>IDENTIFICATION</scope>
    <source>
        <tissue evidence="5">Leaf</tissue>
    </source>
</reference>
<evidence type="ECO:0000256" key="2">
    <source>
        <dbReference type="ARBA" id="ARBA00022737"/>
    </source>
</evidence>
<keyword evidence="4" id="KW-1185">Reference proteome</keyword>
<dbReference type="InterPro" id="IPR006652">
    <property type="entry name" value="Kelch_1"/>
</dbReference>
<sequence>MGGPGVRWGHTCNAVERGRFLYVFGGYGAGKCQTNDVHVFDTVSQTWSKPTLMGNPPSPRDSHSCTTVGNKLFVFGGTDGKKPLKDLHILDTSSNAWIQPTVEGRGPDAREGHTASLVDRWIFIFGGCGISSDTHQEVYYNDLFMLNTEELIWRHVMTSGNPPSGRDSHTCSSWRNKLIVIGGEDSSDCYLSDVYVLDTETLSWEKMITAGQAFPPRAGHTAMTIGSNIFVFGGFRDDRNLYDDLCVLDVDRRTWSRLMPVNQGPSARFSMAGDCLDASKGTLVLIGGCNQSLEALHDIYYLHTDMPIINGLLDERRERISIRRELKRKCQEEYLPKERLKKDNSAPQIALGADSIQLENMQQFSQSGRKARHPKAARKIEFEARIMNINHHGYAIETVIGGKVFHGLLFSCTSIPCQGNDANANEKAATEAGHYKESMQQPTVNDENPVRQQAESSEQPPGNLESLADSYAEVRNAVMNCAKEVQNENPHENAPPSAIETRTSLASEAPEANE</sequence>
<dbReference type="RefSeq" id="XP_020104749.1">
    <property type="nucleotide sequence ID" value="XM_020249160.1"/>
</dbReference>
<keyword evidence="2" id="KW-0677">Repeat</keyword>
<evidence type="ECO:0000313" key="5">
    <source>
        <dbReference type="RefSeq" id="XP_020104749.1"/>
    </source>
</evidence>
<dbReference type="Gene3D" id="2.120.10.80">
    <property type="entry name" value="Kelch-type beta propeller"/>
    <property type="match status" value="2"/>
</dbReference>
<accession>A0A6P5G8Y4</accession>
<proteinExistence type="predicted"/>